<dbReference type="AlphaFoldDB" id="A0AAX2JGB2"/>
<name>A0AAX2JGB2_9FUSO</name>
<gene>
    <name evidence="1" type="ORF">NCTC12112_02651</name>
</gene>
<dbReference type="Proteomes" id="UP000249008">
    <property type="component" value="Chromosome 1"/>
</dbReference>
<evidence type="ECO:0008006" key="3">
    <source>
        <dbReference type="Google" id="ProtNLM"/>
    </source>
</evidence>
<sequence length="178" mass="19660">MKKILIFLGIFTFSILAFGVNDKDEKEVIVTAEFMAPISVNVIRHADFGTVIAQNYSSKNRPSTSSGHHGEIKISGDGDIKIQWADITQGEPQDVKNTRNLKVVLTNENNPAQQINSEFMLVENEEDFKNIENLKLTESSPATLFVTGTLTDISSNTPSGVYKGSIVFRVEYTDDASN</sequence>
<dbReference type="EMBL" id="LS483487">
    <property type="protein sequence ID" value="SQJ11370.1"/>
    <property type="molecule type" value="Genomic_DNA"/>
</dbReference>
<dbReference type="RefSeq" id="WP_005980691.1">
    <property type="nucleotide sequence ID" value="NZ_CABKNW010000005.1"/>
</dbReference>
<proteinExistence type="predicted"/>
<organism evidence="1 2">
    <name type="scientific">Fusobacterium ulcerans</name>
    <dbReference type="NCBI Taxonomy" id="861"/>
    <lineage>
        <taxon>Bacteria</taxon>
        <taxon>Fusobacteriati</taxon>
        <taxon>Fusobacteriota</taxon>
        <taxon>Fusobacteriia</taxon>
        <taxon>Fusobacteriales</taxon>
        <taxon>Fusobacteriaceae</taxon>
        <taxon>Fusobacterium</taxon>
    </lineage>
</organism>
<accession>A0AAX2JGB2</accession>
<dbReference type="KEGG" id="ful:C4N20_03840"/>
<dbReference type="GeneID" id="78453929"/>
<reference evidence="1 2" key="1">
    <citation type="submission" date="2018-06" db="EMBL/GenBank/DDBJ databases">
        <authorList>
            <consortium name="Pathogen Informatics"/>
            <person name="Doyle S."/>
        </authorList>
    </citation>
    <scope>NUCLEOTIDE SEQUENCE [LARGE SCALE GENOMIC DNA]</scope>
    <source>
        <strain evidence="1 2">NCTC12112</strain>
    </source>
</reference>
<protein>
    <recommendedName>
        <fullName evidence="3">DUF4402 domain-containing protein</fullName>
    </recommendedName>
</protein>
<evidence type="ECO:0000313" key="2">
    <source>
        <dbReference type="Proteomes" id="UP000249008"/>
    </source>
</evidence>
<evidence type="ECO:0000313" key="1">
    <source>
        <dbReference type="EMBL" id="SQJ11370.1"/>
    </source>
</evidence>